<organism evidence="3 4">
    <name type="scientific">Amphibalanus amphitrite</name>
    <name type="common">Striped barnacle</name>
    <name type="synonym">Balanus amphitrite</name>
    <dbReference type="NCBI Taxonomy" id="1232801"/>
    <lineage>
        <taxon>Eukaryota</taxon>
        <taxon>Metazoa</taxon>
        <taxon>Ecdysozoa</taxon>
        <taxon>Arthropoda</taxon>
        <taxon>Crustacea</taxon>
        <taxon>Multicrustacea</taxon>
        <taxon>Cirripedia</taxon>
        <taxon>Thoracica</taxon>
        <taxon>Thoracicalcarea</taxon>
        <taxon>Balanomorpha</taxon>
        <taxon>Balanoidea</taxon>
        <taxon>Balanidae</taxon>
        <taxon>Amphibalaninae</taxon>
        <taxon>Amphibalanus</taxon>
    </lineage>
</organism>
<protein>
    <submittedName>
        <fullName evidence="3">Ferredoxin-fold anticodon-binding domain-containing protein 1</fullName>
    </submittedName>
</protein>
<feature type="chain" id="PRO_5025345199" evidence="1">
    <location>
        <begin position="29"/>
        <end position="415"/>
    </location>
</feature>
<dbReference type="AlphaFoldDB" id="A0A6A4VKW1"/>
<keyword evidence="4" id="KW-1185">Reference proteome</keyword>
<comment type="caution">
    <text evidence="3">The sequence shown here is derived from an EMBL/GenBank/DDBJ whole genome shotgun (WGS) entry which is preliminary data.</text>
</comment>
<accession>A0A6A4VKW1</accession>
<proteinExistence type="predicted"/>
<dbReference type="EMBL" id="VIIS01001636">
    <property type="protein sequence ID" value="KAF0295136.1"/>
    <property type="molecule type" value="Genomic_DNA"/>
</dbReference>
<evidence type="ECO:0000259" key="2">
    <source>
        <dbReference type="PROSITE" id="PS51447"/>
    </source>
</evidence>
<feature type="domain" description="FDX-ACB" evidence="2">
    <location>
        <begin position="317"/>
        <end position="415"/>
    </location>
</feature>
<gene>
    <name evidence="3" type="primary">Fdxacb1</name>
    <name evidence="3" type="ORF">FJT64_007269</name>
</gene>
<feature type="signal peptide" evidence="1">
    <location>
        <begin position="1"/>
        <end position="28"/>
    </location>
</feature>
<dbReference type="InterPro" id="IPR036690">
    <property type="entry name" value="Fdx_antiC-bd_sf"/>
</dbReference>
<dbReference type="PROSITE" id="PS51447">
    <property type="entry name" value="FDX_ACB"/>
    <property type="match status" value="1"/>
</dbReference>
<dbReference type="SMART" id="SM00896">
    <property type="entry name" value="FDX-ACB"/>
    <property type="match status" value="1"/>
</dbReference>
<dbReference type="OrthoDB" id="347018at2759"/>
<sequence length="415" mass="44784">MPLAGPWRAVCFRQVWVTLCAGQGGTAGDSVRRAWSDSWQLTTQAAAAGLVLRRLEPFQAQQVPGYRPTGNRGSQSRTFHTRDGLIHVLKAGRPLCPDTVRRRLPGGPARLLLDGTPLPLAQYWLRRLPPDDNSLAAHVVRRLAAGAAPRPRVLVEHDGRCYGAGPAELSDAAAGGDLVCRSDGGGSPEEDSGAGQDVRVTYTVRDGEVGPTVADAPLRTRLTISGPADAAPEPRHALAAFGLVCKESRQEDGLELRAGCGSGWLPVARVRTGDTGSSSVTFDVDAITACWVQEDDWRHAVRADFTTDGTALRLLSVYPPSYSLDMSFWVSGGGPSDAPFSWCRLRRALRAALGELLVRLELIDEYEQPDSGRRACTVRLEYQDLSGPLSHGGVRHLHERVLPEVLRDALGVDTR</sequence>
<evidence type="ECO:0000256" key="1">
    <source>
        <dbReference type="SAM" id="SignalP"/>
    </source>
</evidence>
<dbReference type="Gene3D" id="3.30.70.380">
    <property type="entry name" value="Ferrodoxin-fold anticodon-binding domain"/>
    <property type="match status" value="1"/>
</dbReference>
<evidence type="ECO:0000313" key="3">
    <source>
        <dbReference type="EMBL" id="KAF0295136.1"/>
    </source>
</evidence>
<keyword evidence="1" id="KW-0732">Signal</keyword>
<reference evidence="3 4" key="1">
    <citation type="submission" date="2019-07" db="EMBL/GenBank/DDBJ databases">
        <title>Draft genome assembly of a fouling barnacle, Amphibalanus amphitrite (Darwin, 1854): The first reference genome for Thecostraca.</title>
        <authorList>
            <person name="Kim W."/>
        </authorList>
    </citation>
    <scope>NUCLEOTIDE SEQUENCE [LARGE SCALE GENOMIC DNA]</scope>
    <source>
        <strain evidence="3">SNU_AA5</strain>
        <tissue evidence="3">Soma without cirri and trophi</tissue>
    </source>
</reference>
<name>A0A6A4VKW1_AMPAM</name>
<dbReference type="Proteomes" id="UP000440578">
    <property type="component" value="Unassembled WGS sequence"/>
</dbReference>
<dbReference type="InterPro" id="IPR005121">
    <property type="entry name" value="Fdx_antiC-bd"/>
</dbReference>
<dbReference type="SUPFAM" id="SSF54991">
    <property type="entry name" value="Anticodon-binding domain of PheRS"/>
    <property type="match status" value="1"/>
</dbReference>
<evidence type="ECO:0000313" key="4">
    <source>
        <dbReference type="Proteomes" id="UP000440578"/>
    </source>
</evidence>